<evidence type="ECO:0000256" key="1">
    <source>
        <dbReference type="SAM" id="MobiDB-lite"/>
    </source>
</evidence>
<feature type="region of interest" description="Disordered" evidence="1">
    <location>
        <begin position="1"/>
        <end position="26"/>
    </location>
</feature>
<dbReference type="EMBL" id="JAEFBK010000013">
    <property type="protein sequence ID" value="KAG7533224.1"/>
    <property type="molecule type" value="Genomic_DNA"/>
</dbReference>
<feature type="compositionally biased region" description="Basic and acidic residues" evidence="1">
    <location>
        <begin position="12"/>
        <end position="24"/>
    </location>
</feature>
<feature type="region of interest" description="Disordered" evidence="1">
    <location>
        <begin position="312"/>
        <end position="338"/>
    </location>
</feature>
<evidence type="ECO:0000313" key="2">
    <source>
        <dbReference type="EMBL" id="KAG7533224.1"/>
    </source>
</evidence>
<reference evidence="2 3" key="1">
    <citation type="submission" date="2020-12" db="EMBL/GenBank/DDBJ databases">
        <title>Concerted genomic and epigenomic changes stabilize Arabidopsis allopolyploids.</title>
        <authorList>
            <person name="Chen Z."/>
        </authorList>
    </citation>
    <scope>NUCLEOTIDE SEQUENCE [LARGE SCALE GENOMIC DNA]</scope>
    <source>
        <strain evidence="2">Allo738</strain>
        <tissue evidence="2">Leaf</tissue>
    </source>
</reference>
<evidence type="ECO:0000313" key="3">
    <source>
        <dbReference type="Proteomes" id="UP000694240"/>
    </source>
</evidence>
<dbReference type="Proteomes" id="UP000694240">
    <property type="component" value="Chromosome 13"/>
</dbReference>
<sequence>MSSSIGSFGSISDHRQTRTSDDSNVRSVNQFLNESVSDSHGRRSGASSSSSASSVARTSPVIAELQAVNLSAGQELYTYSQSWTALPDYLCIYEKHITDCGLTFPIPAFLLQYALRRQMAFVQLSPAAIRNAYGLIRLAEQCSVEPRCSLYEELIVQKKFGKSKPGLVYTQSSINPKLVVGAKSKTNDWLRWYFFVKVDRESAGDVVVTNYHGWKVSPVRCPKIFDPYPEKLHDDVHKILALCPYTWPDEEDPVRRPSSKPKGTRRKRARNRRKLAGPQLCLVDEAAYVPSDRRDQAARCWCRVLHQWSETTQRLPRKQKGGPQGIRPMGSSSRAKWSCREVENRIEDQGWSISGFMGLKAKPKKDGINSNSNSNVEH</sequence>
<accession>A0A8T1XLP8</accession>
<proteinExistence type="predicted"/>
<feature type="compositionally biased region" description="Low complexity" evidence="1">
    <location>
        <begin position="1"/>
        <end position="11"/>
    </location>
</feature>
<dbReference type="AlphaFoldDB" id="A0A8T1XLP8"/>
<feature type="region of interest" description="Disordered" evidence="1">
    <location>
        <begin position="353"/>
        <end position="378"/>
    </location>
</feature>
<feature type="compositionally biased region" description="Polar residues" evidence="1">
    <location>
        <begin position="368"/>
        <end position="378"/>
    </location>
</feature>
<comment type="caution">
    <text evidence="2">The sequence shown here is derived from an EMBL/GenBank/DDBJ whole genome shotgun (WGS) entry which is preliminary data.</text>
</comment>
<gene>
    <name evidence="2" type="ORF">ISN45_Aa08g008630</name>
</gene>
<feature type="region of interest" description="Disordered" evidence="1">
    <location>
        <begin position="33"/>
        <end position="52"/>
    </location>
</feature>
<protein>
    <submittedName>
        <fullName evidence="2">Uncharacterized protein</fullName>
    </submittedName>
</protein>
<feature type="compositionally biased region" description="Basic residues" evidence="1">
    <location>
        <begin position="257"/>
        <end position="272"/>
    </location>
</feature>
<organism evidence="2 3">
    <name type="scientific">Arabidopsis thaliana x Arabidopsis arenosa</name>
    <dbReference type="NCBI Taxonomy" id="1240361"/>
    <lineage>
        <taxon>Eukaryota</taxon>
        <taxon>Viridiplantae</taxon>
        <taxon>Streptophyta</taxon>
        <taxon>Embryophyta</taxon>
        <taxon>Tracheophyta</taxon>
        <taxon>Spermatophyta</taxon>
        <taxon>Magnoliopsida</taxon>
        <taxon>eudicotyledons</taxon>
        <taxon>Gunneridae</taxon>
        <taxon>Pentapetalae</taxon>
        <taxon>rosids</taxon>
        <taxon>malvids</taxon>
        <taxon>Brassicales</taxon>
        <taxon>Brassicaceae</taxon>
        <taxon>Camelineae</taxon>
        <taxon>Arabidopsis</taxon>
    </lineage>
</organism>
<keyword evidence="3" id="KW-1185">Reference proteome</keyword>
<name>A0A8T1XLP8_9BRAS</name>
<feature type="region of interest" description="Disordered" evidence="1">
    <location>
        <begin position="250"/>
        <end position="272"/>
    </location>
</feature>